<dbReference type="Proteomes" id="UP000543598">
    <property type="component" value="Unassembled WGS sequence"/>
</dbReference>
<comment type="cofactor">
    <cofactor evidence="2">
        <name>Mg(2+)</name>
        <dbReference type="ChEBI" id="CHEBI:18420"/>
    </cofactor>
</comment>
<feature type="domain" description="Nudix hydrolase" evidence="7">
    <location>
        <begin position="33"/>
        <end position="182"/>
    </location>
</feature>
<evidence type="ECO:0000256" key="1">
    <source>
        <dbReference type="ARBA" id="ARBA00001936"/>
    </source>
</evidence>
<dbReference type="PANTHER" id="PTHR12992">
    <property type="entry name" value="NUDIX HYDROLASE"/>
    <property type="match status" value="1"/>
</dbReference>
<dbReference type="PROSITE" id="PS51462">
    <property type="entry name" value="NUDIX"/>
    <property type="match status" value="1"/>
</dbReference>
<reference evidence="8 9" key="1">
    <citation type="submission" date="2020-05" db="EMBL/GenBank/DDBJ databases">
        <title>MicrobeNet Type strains.</title>
        <authorList>
            <person name="Nicholson A.C."/>
        </authorList>
    </citation>
    <scope>NUCLEOTIDE SEQUENCE [LARGE SCALE GENOMIC DNA]</scope>
    <source>
        <strain evidence="8 9">JCM 14282</strain>
    </source>
</reference>
<dbReference type="GO" id="GO:0046872">
    <property type="term" value="F:metal ion binding"/>
    <property type="evidence" value="ECO:0007669"/>
    <property type="project" value="UniProtKB-KW"/>
</dbReference>
<evidence type="ECO:0000256" key="3">
    <source>
        <dbReference type="ARBA" id="ARBA00022723"/>
    </source>
</evidence>
<keyword evidence="6" id="KW-0464">Manganese</keyword>
<proteinExistence type="predicted"/>
<dbReference type="PANTHER" id="PTHR12992:SF11">
    <property type="entry name" value="MITOCHONDRIAL COENZYME A DIPHOSPHATASE NUDT8"/>
    <property type="match status" value="1"/>
</dbReference>
<dbReference type="Gene3D" id="3.90.79.10">
    <property type="entry name" value="Nucleoside Triphosphate Pyrophosphohydrolase"/>
    <property type="match status" value="1"/>
</dbReference>
<accession>A0A7Y2M2A4</accession>
<evidence type="ECO:0000313" key="8">
    <source>
        <dbReference type="EMBL" id="NNH05190.1"/>
    </source>
</evidence>
<dbReference type="AlphaFoldDB" id="A0A7Y2M2A4"/>
<keyword evidence="4" id="KW-0378">Hydrolase</keyword>
<dbReference type="CDD" id="cd03426">
    <property type="entry name" value="NUDIX_CoAse_Nudt7"/>
    <property type="match status" value="1"/>
</dbReference>
<gene>
    <name evidence="8" type="ORF">HLA99_15190</name>
</gene>
<dbReference type="EMBL" id="JABEMB010000035">
    <property type="protein sequence ID" value="NNH05190.1"/>
    <property type="molecule type" value="Genomic_DNA"/>
</dbReference>
<keyword evidence="9" id="KW-1185">Reference proteome</keyword>
<dbReference type="RefSeq" id="WP_167038382.1">
    <property type="nucleotide sequence ID" value="NZ_BAAANA010000001.1"/>
</dbReference>
<dbReference type="InterPro" id="IPR045121">
    <property type="entry name" value="CoAse"/>
</dbReference>
<keyword evidence="3" id="KW-0479">Metal-binding</keyword>
<sequence>MSTPAVSAREQLAAVAADADLLAAWPETSTEAAREAAVLVLFGDRADGVARGPLDLDVLLLARAATLRSHAGQVAFPGGRREPADRDLVDTALREAQEETGLDPAGVEVLGMLRPLPLPYSFHVVTPVLAWWSHPSPVRALDAAESEVVFRTPVARLVSPEHRYTTLLQRDGQTWRGPAWLLEVDGTEQLLWGFTAIVLDVLLDRLGWAEPWDASRTLELPQPFARVAPPARDEPPGRTAGP</sequence>
<evidence type="ECO:0000313" key="9">
    <source>
        <dbReference type="Proteomes" id="UP000543598"/>
    </source>
</evidence>
<comment type="caution">
    <text evidence="8">The sequence shown here is derived from an EMBL/GenBank/DDBJ whole genome shotgun (WGS) entry which is preliminary data.</text>
</comment>
<dbReference type="InterPro" id="IPR015797">
    <property type="entry name" value="NUDIX_hydrolase-like_dom_sf"/>
</dbReference>
<name>A0A7Y2M2A4_9MICO</name>
<evidence type="ECO:0000256" key="4">
    <source>
        <dbReference type="ARBA" id="ARBA00022801"/>
    </source>
</evidence>
<evidence type="ECO:0000256" key="2">
    <source>
        <dbReference type="ARBA" id="ARBA00001946"/>
    </source>
</evidence>
<dbReference type="InterPro" id="IPR000086">
    <property type="entry name" value="NUDIX_hydrolase_dom"/>
</dbReference>
<dbReference type="Pfam" id="PF00293">
    <property type="entry name" value="NUDIX"/>
    <property type="match status" value="1"/>
</dbReference>
<keyword evidence="5" id="KW-0460">Magnesium</keyword>
<evidence type="ECO:0000256" key="5">
    <source>
        <dbReference type="ARBA" id="ARBA00022842"/>
    </source>
</evidence>
<dbReference type="SUPFAM" id="SSF55811">
    <property type="entry name" value="Nudix"/>
    <property type="match status" value="1"/>
</dbReference>
<evidence type="ECO:0000256" key="6">
    <source>
        <dbReference type="ARBA" id="ARBA00023211"/>
    </source>
</evidence>
<dbReference type="GO" id="GO:0010945">
    <property type="term" value="F:coenzyme A diphosphatase activity"/>
    <property type="evidence" value="ECO:0007669"/>
    <property type="project" value="InterPro"/>
</dbReference>
<evidence type="ECO:0000259" key="7">
    <source>
        <dbReference type="PROSITE" id="PS51462"/>
    </source>
</evidence>
<comment type="cofactor">
    <cofactor evidence="1">
        <name>Mn(2+)</name>
        <dbReference type="ChEBI" id="CHEBI:29035"/>
    </cofactor>
</comment>
<organism evidence="8 9">
    <name type="scientific">Microbacterium ulmi</name>
    <dbReference type="NCBI Taxonomy" id="179095"/>
    <lineage>
        <taxon>Bacteria</taxon>
        <taxon>Bacillati</taxon>
        <taxon>Actinomycetota</taxon>
        <taxon>Actinomycetes</taxon>
        <taxon>Micrococcales</taxon>
        <taxon>Microbacteriaceae</taxon>
        <taxon>Microbacterium</taxon>
    </lineage>
</organism>
<protein>
    <submittedName>
        <fullName evidence="8">CoA pyrophosphatase</fullName>
    </submittedName>
</protein>